<comment type="caution">
    <text evidence="1">The sequence shown here is derived from an EMBL/GenBank/DDBJ whole genome shotgun (WGS) entry which is preliminary data.</text>
</comment>
<reference evidence="1 2" key="1">
    <citation type="journal article" date="2021" name="Hortic Res">
        <title>High-quality reference genome and annotation aids understanding of berry development for evergreen blueberry (Vaccinium darrowii).</title>
        <authorList>
            <person name="Yu J."/>
            <person name="Hulse-Kemp A.M."/>
            <person name="Babiker E."/>
            <person name="Staton M."/>
        </authorList>
    </citation>
    <scope>NUCLEOTIDE SEQUENCE [LARGE SCALE GENOMIC DNA]</scope>
    <source>
        <strain evidence="2">cv. NJ 8807/NJ 8810</strain>
        <tissue evidence="1">Young leaf</tissue>
    </source>
</reference>
<name>A0ACB7YBM9_9ERIC</name>
<evidence type="ECO:0000313" key="2">
    <source>
        <dbReference type="Proteomes" id="UP000828048"/>
    </source>
</evidence>
<organism evidence="1 2">
    <name type="scientific">Vaccinium darrowii</name>
    <dbReference type="NCBI Taxonomy" id="229202"/>
    <lineage>
        <taxon>Eukaryota</taxon>
        <taxon>Viridiplantae</taxon>
        <taxon>Streptophyta</taxon>
        <taxon>Embryophyta</taxon>
        <taxon>Tracheophyta</taxon>
        <taxon>Spermatophyta</taxon>
        <taxon>Magnoliopsida</taxon>
        <taxon>eudicotyledons</taxon>
        <taxon>Gunneridae</taxon>
        <taxon>Pentapetalae</taxon>
        <taxon>asterids</taxon>
        <taxon>Ericales</taxon>
        <taxon>Ericaceae</taxon>
        <taxon>Vaccinioideae</taxon>
        <taxon>Vaccinieae</taxon>
        <taxon>Vaccinium</taxon>
    </lineage>
</organism>
<protein>
    <submittedName>
        <fullName evidence="1">Uncharacterized protein</fullName>
    </submittedName>
</protein>
<dbReference type="EMBL" id="CM037158">
    <property type="protein sequence ID" value="KAH7850756.1"/>
    <property type="molecule type" value="Genomic_DNA"/>
</dbReference>
<keyword evidence="2" id="KW-1185">Reference proteome</keyword>
<gene>
    <name evidence="1" type="ORF">Vadar_002544</name>
</gene>
<proteinExistence type="predicted"/>
<sequence length="116" mass="12703">MLPAGERGPEKVVISKPTIENRDERFPLNILLVDGGRVVGLLLLSHLLGRSFFGVSSLSLSSLDLSFLGRPLFFGNGVGDASSSMGGIQNPRKWTGVYCVWDLPVPPTCYRWWIGL</sequence>
<evidence type="ECO:0000313" key="1">
    <source>
        <dbReference type="EMBL" id="KAH7850756.1"/>
    </source>
</evidence>
<accession>A0ACB7YBM9</accession>
<dbReference type="Proteomes" id="UP000828048">
    <property type="component" value="Chromosome 8"/>
</dbReference>